<keyword evidence="6" id="KW-1185">Reference proteome</keyword>
<organism evidence="5 6">
    <name type="scientific">Nocardioides soli</name>
    <dbReference type="NCBI Taxonomy" id="1036020"/>
    <lineage>
        <taxon>Bacteria</taxon>
        <taxon>Bacillati</taxon>
        <taxon>Actinomycetota</taxon>
        <taxon>Actinomycetes</taxon>
        <taxon>Propionibacteriales</taxon>
        <taxon>Nocardioidaceae</taxon>
        <taxon>Nocardioides</taxon>
    </lineage>
</organism>
<dbReference type="GO" id="GO:0044281">
    <property type="term" value="P:small molecule metabolic process"/>
    <property type="evidence" value="ECO:0007669"/>
    <property type="project" value="UniProtKB-ARBA"/>
</dbReference>
<comment type="similarity">
    <text evidence="1">Belongs to the FAH family.</text>
</comment>
<proteinExistence type="inferred from homology"/>
<keyword evidence="2" id="KW-0479">Metal-binding</keyword>
<dbReference type="EMBL" id="JACHWR010000002">
    <property type="protein sequence ID" value="MBB3043471.1"/>
    <property type="molecule type" value="Genomic_DNA"/>
</dbReference>
<dbReference type="PANTHER" id="PTHR42796">
    <property type="entry name" value="FUMARYLACETOACETATE HYDROLASE DOMAIN-CONTAINING PROTEIN 2A-RELATED"/>
    <property type="match status" value="1"/>
</dbReference>
<evidence type="ECO:0000259" key="4">
    <source>
        <dbReference type="Pfam" id="PF01557"/>
    </source>
</evidence>
<evidence type="ECO:0000313" key="6">
    <source>
        <dbReference type="Proteomes" id="UP000589626"/>
    </source>
</evidence>
<dbReference type="InterPro" id="IPR011234">
    <property type="entry name" value="Fumarylacetoacetase-like_C"/>
</dbReference>
<dbReference type="GO" id="GO:0003824">
    <property type="term" value="F:catalytic activity"/>
    <property type="evidence" value="ECO:0007669"/>
    <property type="project" value="InterPro"/>
</dbReference>
<protein>
    <submittedName>
        <fullName evidence="5">2-keto-4-pentenoate hydratase/2-oxohepta-3-ene-1,7-dioic acid hydratase in catechol pathway</fullName>
    </submittedName>
</protein>
<accession>A0A7W4Z328</accession>
<feature type="domain" description="Fumarylacetoacetase-like C-terminal" evidence="4">
    <location>
        <begin position="101"/>
        <end position="312"/>
    </location>
</feature>
<dbReference type="InterPro" id="IPR036663">
    <property type="entry name" value="Fumarylacetoacetase_C_sf"/>
</dbReference>
<gene>
    <name evidence="5" type="ORF">FHU40_003289</name>
</gene>
<dbReference type="GO" id="GO:0046872">
    <property type="term" value="F:metal ion binding"/>
    <property type="evidence" value="ECO:0007669"/>
    <property type="project" value="UniProtKB-KW"/>
</dbReference>
<dbReference type="Pfam" id="PF01557">
    <property type="entry name" value="FAA_hydrolase"/>
    <property type="match status" value="1"/>
</dbReference>
<dbReference type="Gene3D" id="3.90.850.10">
    <property type="entry name" value="Fumarylacetoacetase-like, C-terminal domain"/>
    <property type="match status" value="1"/>
</dbReference>
<reference evidence="5 6" key="1">
    <citation type="submission" date="2020-08" db="EMBL/GenBank/DDBJ databases">
        <title>Sequencing the genomes of 1000 actinobacteria strains.</title>
        <authorList>
            <person name="Klenk H.-P."/>
        </authorList>
    </citation>
    <scope>NUCLEOTIDE SEQUENCE [LARGE SCALE GENOMIC DNA]</scope>
    <source>
        <strain evidence="5 6">DSM 105498</strain>
    </source>
</reference>
<dbReference type="RefSeq" id="WP_183593290.1">
    <property type="nucleotide sequence ID" value="NZ_JACHWR010000002.1"/>
</dbReference>
<comment type="caution">
    <text evidence="5">The sequence shown here is derived from an EMBL/GenBank/DDBJ whole genome shotgun (WGS) entry which is preliminary data.</text>
</comment>
<dbReference type="InterPro" id="IPR051121">
    <property type="entry name" value="FAH"/>
</dbReference>
<dbReference type="Proteomes" id="UP000589626">
    <property type="component" value="Unassembled WGS sequence"/>
</dbReference>
<feature type="region of interest" description="Disordered" evidence="3">
    <location>
        <begin position="1"/>
        <end position="22"/>
    </location>
</feature>
<evidence type="ECO:0000256" key="1">
    <source>
        <dbReference type="ARBA" id="ARBA00010211"/>
    </source>
</evidence>
<sequence>MRIERRRTNSGATTWWAERPDGSGRLDLAQAHRCAGLDGVTEPGWQGTDLVGLLSDPDLLRSLRAAYDHALGHADGACVSDAEGGSPPTPGVGLFDVPRKLLGVGLNFPSHIAEAQRAGEPVQAPAQPTLFAKVPTALAGDGEEIAIPAFGTHLDYEVELAVVIGATCRDVPVERASDVIAGATVVNDLSLRDVLFHAPNGMFEGKNYDGFLPMASTFVTSDEVGDLDELVLESRVNGRIRQSERMGNALFSPLEIVSFASSRMTLQPGDVVFCGTPGGVGIFAEDPSTALLKPGDVVEASVVSLVAIRNVIGQQERQL</sequence>
<name>A0A7W4Z328_9ACTN</name>
<dbReference type="AlphaFoldDB" id="A0A7W4Z328"/>
<evidence type="ECO:0000256" key="3">
    <source>
        <dbReference type="SAM" id="MobiDB-lite"/>
    </source>
</evidence>
<evidence type="ECO:0000256" key="2">
    <source>
        <dbReference type="ARBA" id="ARBA00022723"/>
    </source>
</evidence>
<dbReference type="SUPFAM" id="SSF56529">
    <property type="entry name" value="FAH"/>
    <property type="match status" value="1"/>
</dbReference>
<evidence type="ECO:0000313" key="5">
    <source>
        <dbReference type="EMBL" id="MBB3043471.1"/>
    </source>
</evidence>
<dbReference type="PANTHER" id="PTHR42796:SF4">
    <property type="entry name" value="FUMARYLACETOACETATE HYDROLASE DOMAIN-CONTAINING PROTEIN 2A"/>
    <property type="match status" value="1"/>
</dbReference>